<dbReference type="AlphaFoldDB" id="A0AAF0ZZM1"/>
<sequence length="78" mass="8920">HPLCRAYARNVDACNANAVPPVLDNEWKETRDTDAAPMTWECFTGAFLNRFFPRELREAKAQECMNLRQVQCQSKSTG</sequence>
<evidence type="ECO:0000313" key="2">
    <source>
        <dbReference type="Proteomes" id="UP001234989"/>
    </source>
</evidence>
<feature type="non-terminal residue" evidence="1">
    <location>
        <position position="1"/>
    </location>
</feature>
<keyword evidence="2" id="KW-1185">Reference proteome</keyword>
<dbReference type="EMBL" id="CP133622">
    <property type="protein sequence ID" value="WMV55085.1"/>
    <property type="molecule type" value="Genomic_DNA"/>
</dbReference>
<proteinExistence type="predicted"/>
<organism evidence="1 2">
    <name type="scientific">Solanum verrucosum</name>
    <dbReference type="NCBI Taxonomy" id="315347"/>
    <lineage>
        <taxon>Eukaryota</taxon>
        <taxon>Viridiplantae</taxon>
        <taxon>Streptophyta</taxon>
        <taxon>Embryophyta</taxon>
        <taxon>Tracheophyta</taxon>
        <taxon>Spermatophyta</taxon>
        <taxon>Magnoliopsida</taxon>
        <taxon>eudicotyledons</taxon>
        <taxon>Gunneridae</taxon>
        <taxon>Pentapetalae</taxon>
        <taxon>asterids</taxon>
        <taxon>lamiids</taxon>
        <taxon>Solanales</taxon>
        <taxon>Solanaceae</taxon>
        <taxon>Solanoideae</taxon>
        <taxon>Solaneae</taxon>
        <taxon>Solanum</taxon>
    </lineage>
</organism>
<evidence type="ECO:0000313" key="1">
    <source>
        <dbReference type="EMBL" id="WMV55085.1"/>
    </source>
</evidence>
<dbReference type="Proteomes" id="UP001234989">
    <property type="component" value="Chromosome 11"/>
</dbReference>
<protein>
    <submittedName>
        <fullName evidence="1">Uncharacterized protein</fullName>
    </submittedName>
</protein>
<gene>
    <name evidence="1" type="ORF">MTR67_048470</name>
</gene>
<reference evidence="1" key="1">
    <citation type="submission" date="2023-08" db="EMBL/GenBank/DDBJ databases">
        <title>A de novo genome assembly of Solanum verrucosum Schlechtendal, a Mexican diploid species geographically isolated from the other diploid A-genome species in potato relatives.</title>
        <authorList>
            <person name="Hosaka K."/>
        </authorList>
    </citation>
    <scope>NUCLEOTIDE SEQUENCE</scope>
    <source>
        <tissue evidence="1">Young leaves</tissue>
    </source>
</reference>
<accession>A0AAF0ZZM1</accession>
<name>A0AAF0ZZM1_SOLVR</name>